<dbReference type="InterPro" id="IPR029058">
    <property type="entry name" value="AB_hydrolase_fold"/>
</dbReference>
<feature type="region of interest" description="Disordered" evidence="2">
    <location>
        <begin position="356"/>
        <end position="399"/>
    </location>
</feature>
<organism evidence="5 6">
    <name type="scientific">Cerrena zonata</name>
    <dbReference type="NCBI Taxonomy" id="2478898"/>
    <lineage>
        <taxon>Eukaryota</taxon>
        <taxon>Fungi</taxon>
        <taxon>Dikarya</taxon>
        <taxon>Basidiomycota</taxon>
        <taxon>Agaricomycotina</taxon>
        <taxon>Agaricomycetes</taxon>
        <taxon>Polyporales</taxon>
        <taxon>Cerrenaceae</taxon>
        <taxon>Cerrena</taxon>
    </lineage>
</organism>
<dbReference type="PANTHER" id="PTHR12482:SF62">
    <property type="entry name" value="LIPASE ROG1-RELATED"/>
    <property type="match status" value="1"/>
</dbReference>
<dbReference type="EMBL" id="JASBNA010000017">
    <property type="protein sequence ID" value="KAK7686254.1"/>
    <property type="molecule type" value="Genomic_DNA"/>
</dbReference>
<keyword evidence="3" id="KW-1133">Transmembrane helix</keyword>
<dbReference type="AlphaFoldDB" id="A0AAW0G4H2"/>
<dbReference type="PANTHER" id="PTHR12482">
    <property type="entry name" value="LIPASE ROG1-RELATED-RELATED"/>
    <property type="match status" value="1"/>
</dbReference>
<feature type="compositionally biased region" description="Low complexity" evidence="2">
    <location>
        <begin position="370"/>
        <end position="380"/>
    </location>
</feature>
<evidence type="ECO:0000313" key="5">
    <source>
        <dbReference type="EMBL" id="KAK7686254.1"/>
    </source>
</evidence>
<feature type="compositionally biased region" description="Polar residues" evidence="2">
    <location>
        <begin position="356"/>
        <end position="369"/>
    </location>
</feature>
<keyword evidence="3" id="KW-0472">Membrane</keyword>
<gene>
    <name evidence="5" type="ORF">QCA50_010474</name>
</gene>
<dbReference type="InterPro" id="IPR044294">
    <property type="entry name" value="Lipase-like"/>
</dbReference>
<evidence type="ECO:0000256" key="2">
    <source>
        <dbReference type="SAM" id="MobiDB-lite"/>
    </source>
</evidence>
<comment type="caution">
    <text evidence="5">The sequence shown here is derived from an EMBL/GenBank/DDBJ whole genome shotgun (WGS) entry which is preliminary data.</text>
</comment>
<evidence type="ECO:0000256" key="1">
    <source>
        <dbReference type="ARBA" id="ARBA00007920"/>
    </source>
</evidence>
<dbReference type="Gene3D" id="3.40.50.1820">
    <property type="entry name" value="alpha/beta hydrolase"/>
    <property type="match status" value="1"/>
</dbReference>
<feature type="compositionally biased region" description="Polar residues" evidence="2">
    <location>
        <begin position="387"/>
        <end position="399"/>
    </location>
</feature>
<name>A0AAW0G4H2_9APHY</name>
<keyword evidence="6" id="KW-1185">Reference proteome</keyword>
<protein>
    <recommendedName>
        <fullName evidence="4">DUF676 domain-containing protein</fullName>
    </recommendedName>
</protein>
<dbReference type="Pfam" id="PF05057">
    <property type="entry name" value="DUF676"/>
    <property type="match status" value="1"/>
</dbReference>
<dbReference type="SUPFAM" id="SSF53474">
    <property type="entry name" value="alpha/beta-Hydrolases"/>
    <property type="match status" value="1"/>
</dbReference>
<proteinExistence type="inferred from homology"/>
<dbReference type="InterPro" id="IPR007751">
    <property type="entry name" value="DUF676_lipase-like"/>
</dbReference>
<feature type="transmembrane region" description="Helical" evidence="3">
    <location>
        <begin position="282"/>
        <end position="305"/>
    </location>
</feature>
<sequence length="517" mass="57729">MSEASDIHLLVLIHGMWGNPGHLAEMKRIYKEKLCQEDSQKGPGEESVHILVVETNRESATYDGIDWGGERVAEEIRLEIKSLEADGKKVTRFSVTGYSLGGLIARYVIGILHQERFFDKITPVNFTTVATPHIGLIRYTSIRSSLFAALGPKLLSRTGEQFYAVDKWSAHGRPLVEVMADPNRVFHQALALFPHLTFYGNAVHDVTVPYMTATVEPDDPFADHEYEIQIEFDEEYKPIIKSWAPSTKTVAKDSPRLFSKSWFQSKKPLVPPALDLRFPYNLLIYPALPLLLPLFLSFVVVKLSLDSRSSRSRIESLEKDESYSSRLVHIIGQLEKSMEDAVAELIDDAGNSDSQVASAETLAHSQTNTAAAEPPSSESPSPKPETVSLSLSKTDSSKPNKLLTDVQKRIIANLNSIPQLQKERVFIHPVINSHATIVARDVHRFKFHELGHGVLRHMADHFTYLAHPSKYAQNILLIANISSVRALIKACPSSVPITACLKRAHLPPPIVLHHRKS</sequence>
<evidence type="ECO:0000313" key="6">
    <source>
        <dbReference type="Proteomes" id="UP001385951"/>
    </source>
</evidence>
<feature type="domain" description="DUF676" evidence="4">
    <location>
        <begin position="6"/>
        <end position="212"/>
    </location>
</feature>
<dbReference type="Proteomes" id="UP001385951">
    <property type="component" value="Unassembled WGS sequence"/>
</dbReference>
<evidence type="ECO:0000256" key="3">
    <source>
        <dbReference type="SAM" id="Phobius"/>
    </source>
</evidence>
<keyword evidence="3" id="KW-0812">Transmembrane</keyword>
<evidence type="ECO:0000259" key="4">
    <source>
        <dbReference type="Pfam" id="PF05057"/>
    </source>
</evidence>
<comment type="similarity">
    <text evidence="1">Belongs to the putative lipase ROG1 family.</text>
</comment>
<accession>A0AAW0G4H2</accession>
<reference evidence="5 6" key="1">
    <citation type="submission" date="2022-09" db="EMBL/GenBank/DDBJ databases">
        <authorList>
            <person name="Palmer J.M."/>
        </authorList>
    </citation>
    <scope>NUCLEOTIDE SEQUENCE [LARGE SCALE GENOMIC DNA]</scope>
    <source>
        <strain evidence="5 6">DSM 7382</strain>
    </source>
</reference>